<feature type="region of interest" description="Disordered" evidence="1">
    <location>
        <begin position="928"/>
        <end position="951"/>
    </location>
</feature>
<dbReference type="Gene3D" id="3.10.20.90">
    <property type="entry name" value="Phosphatidylinositol 3-kinase Catalytic Subunit, Chain A, domain 1"/>
    <property type="match status" value="1"/>
</dbReference>
<dbReference type="InParanoid" id="A0A674KGT4"/>
<dbReference type="PANTHER" id="PTHR21557:SF2">
    <property type="entry name" value="CORDON-BLEU PROTEIN-LIKE 1"/>
    <property type="match status" value="1"/>
</dbReference>
<feature type="compositionally biased region" description="Polar residues" evidence="1">
    <location>
        <begin position="238"/>
        <end position="254"/>
    </location>
</feature>
<name>A0A674KGT4_9SAUR</name>
<feature type="region of interest" description="Disordered" evidence="1">
    <location>
        <begin position="854"/>
        <end position="899"/>
    </location>
</feature>
<feature type="compositionally biased region" description="Polar residues" evidence="1">
    <location>
        <begin position="1146"/>
        <end position="1161"/>
    </location>
</feature>
<dbReference type="InterPro" id="IPR019025">
    <property type="entry name" value="Cordon-bleu_ubiquitin_domain"/>
</dbReference>
<feature type="compositionally biased region" description="Polar residues" evidence="1">
    <location>
        <begin position="928"/>
        <end position="938"/>
    </location>
</feature>
<evidence type="ECO:0000313" key="4">
    <source>
        <dbReference type="Proteomes" id="UP000472274"/>
    </source>
</evidence>
<feature type="compositionally biased region" description="Polar residues" evidence="1">
    <location>
        <begin position="878"/>
        <end position="899"/>
    </location>
</feature>
<reference evidence="3" key="1">
    <citation type="submission" date="2025-08" db="UniProtKB">
        <authorList>
            <consortium name="Ensembl"/>
        </authorList>
    </citation>
    <scope>IDENTIFICATION</scope>
</reference>
<feature type="region of interest" description="Disordered" evidence="1">
    <location>
        <begin position="316"/>
        <end position="365"/>
    </location>
</feature>
<protein>
    <submittedName>
        <fullName evidence="3">Cordon-bleu WH2 repeat protein like 1</fullName>
    </submittedName>
</protein>
<gene>
    <name evidence="3" type="primary">COBLL1</name>
</gene>
<feature type="compositionally biased region" description="Basic and acidic residues" evidence="1">
    <location>
        <begin position="939"/>
        <end position="948"/>
    </location>
</feature>
<feature type="region of interest" description="Disordered" evidence="1">
    <location>
        <begin position="1146"/>
        <end position="1169"/>
    </location>
</feature>
<dbReference type="GO" id="GO:0003785">
    <property type="term" value="F:actin monomer binding"/>
    <property type="evidence" value="ECO:0007669"/>
    <property type="project" value="InterPro"/>
</dbReference>
<dbReference type="Ensembl" id="ENSTMTT00000033041.1">
    <property type="protein sequence ID" value="ENSTMTP00000031897.1"/>
    <property type="gene ID" value="ENSTMTG00000022881.1"/>
</dbReference>
<feature type="region of interest" description="Disordered" evidence="1">
    <location>
        <begin position="473"/>
        <end position="553"/>
    </location>
</feature>
<proteinExistence type="predicted"/>
<evidence type="ECO:0000313" key="3">
    <source>
        <dbReference type="Ensembl" id="ENSTMTP00000031897.1"/>
    </source>
</evidence>
<dbReference type="CDD" id="cd21801">
    <property type="entry name" value="WH2_Wc_Cobl"/>
    <property type="match status" value="1"/>
</dbReference>
<dbReference type="GeneTree" id="ENSGT00530000063608"/>
<dbReference type="GeneID" id="112110010"/>
<accession>A0A674KGT4</accession>
<feature type="region of interest" description="Disordered" evidence="1">
    <location>
        <begin position="1036"/>
        <end position="1059"/>
    </location>
</feature>
<dbReference type="InterPro" id="IPR039895">
    <property type="entry name" value="COBL-like"/>
</dbReference>
<evidence type="ECO:0000256" key="1">
    <source>
        <dbReference type="SAM" id="MobiDB-lite"/>
    </source>
</evidence>
<feature type="region of interest" description="Disordered" evidence="1">
    <location>
        <begin position="1073"/>
        <end position="1104"/>
    </location>
</feature>
<evidence type="ECO:0000259" key="2">
    <source>
        <dbReference type="Pfam" id="PF09469"/>
    </source>
</evidence>
<feature type="compositionally biased region" description="Basic and acidic residues" evidence="1">
    <location>
        <begin position="503"/>
        <end position="548"/>
    </location>
</feature>
<feature type="region of interest" description="Disordered" evidence="1">
    <location>
        <begin position="706"/>
        <end position="728"/>
    </location>
</feature>
<feature type="region of interest" description="Disordered" evidence="1">
    <location>
        <begin position="213"/>
        <end position="301"/>
    </location>
</feature>
<sequence length="1169" mass="129392">MEQKENITDKDIELSVVLPGDVIKSTTVNGSKPMMDLLIFLCAQYHLNPSSYTIDLMSSEKRQIKFKPNTPIGMLEVDKVILKPKHMDKKKPTPIIPEQTIRVVVNYKRTQKTVMRVSPHEPLQEFITIICSKCEFDPLHTVLLKNYQSQEPLDVTKSLNDLGLRELYALDVSKATSAADFNVSSLQDSCQISQNQDTLKERENKGFFSFFQRSKKKREQTASAPATPLMSKPRPTFINRSNTISKQYDSNTLPSEMPKKRRAPLPPMPASKSVPQDLAHAQVRHTSSCVVKSSSVDDSEQGQLRLGIVRTGSLQLSGTSSVNSSLRRTKRKAPSPPSRIPQDQSDNSKRTASESAESTPVESIVEERDTEVLFPTGNKVDITRAKLPSCASHCLDAANHEQNTLQQVTDETNLSGNTGCPDATEMPSKSGICSEYSLDEINEKEEKNIQYKEESESADTSLMTQEISASFISTDVPLDTEKNDSASSSSIPGSGSVDNFQSSKEEKQENMSTDGKEPHSKIDDEQITFENDKKLGILDPNKNYDHSGTRFLPATTGEKENQRKMGEINTADVREKNKLEVDKLSNCQEYKNDISTNQDDNPQVNLGIQDRKLNQTNMEIVKTQDIAIQTTPSDSFGRTTVSEMIVLQDCESSTFKGVAHMQNLDIDNPPLQLMNKAQESVEVSTEFNHQRQEAADDKAIPIEDQSNIYDNDSGLTPSERAPKSAISSPIKGYPLYRQDFKPKPKPSNEITREYIPKIGMTTYKIVPPKSLEILKGCESDALSDIKDQDGVTLEMSPQSENSKEFGVQTEILWVSKNTSQSESGLKYEPALAVNDQLHKTNKITDSVSTSDLGVTTESKQIETEASKPNIGNGITPLMLSSGNTNSSPETQEKSSVFSPTMKPSSFYLQMQRRASGHYVTSAIARSVSVATSPTQREATNTEREKKLSSDQSFFPLHKTHNFPAQLNEDEVDNEKKIDTSTSSKTAKPLSFPSCQPTTLNLRTLRTFAVPKPYSSSRPSPFALAVSSAIKRSQSFSKPHAISSQPSKEKSPVELSSVTSTGDVKNQFLQTLTGSSQHNMMDKKSNCTNSEQNSQVQSSADHPTSVFERETALTFQSSDPEQIHQSLLAAIRSGEAAAKLKRVAAPSNTISVNGRSRLSHSFPTEEKYNH</sequence>
<keyword evidence="4" id="KW-1185">Reference proteome</keyword>
<dbReference type="Proteomes" id="UP000472274">
    <property type="component" value="Unplaced"/>
</dbReference>
<feature type="compositionally biased region" description="Polar residues" evidence="1">
    <location>
        <begin position="706"/>
        <end position="716"/>
    </location>
</feature>
<feature type="compositionally biased region" description="Low complexity" evidence="1">
    <location>
        <begin position="287"/>
        <end position="296"/>
    </location>
</feature>
<feature type="compositionally biased region" description="Low complexity" evidence="1">
    <location>
        <begin position="485"/>
        <end position="496"/>
    </location>
</feature>
<organism evidence="3 4">
    <name type="scientific">Terrapene triunguis</name>
    <name type="common">Three-toed box turtle</name>
    <dbReference type="NCBI Taxonomy" id="2587831"/>
    <lineage>
        <taxon>Eukaryota</taxon>
        <taxon>Metazoa</taxon>
        <taxon>Chordata</taxon>
        <taxon>Craniata</taxon>
        <taxon>Vertebrata</taxon>
        <taxon>Euteleostomi</taxon>
        <taxon>Archelosauria</taxon>
        <taxon>Testudinata</taxon>
        <taxon>Testudines</taxon>
        <taxon>Cryptodira</taxon>
        <taxon>Durocryptodira</taxon>
        <taxon>Testudinoidea</taxon>
        <taxon>Emydidae</taxon>
        <taxon>Terrapene</taxon>
    </lineage>
</organism>
<dbReference type="RefSeq" id="XP_026503288.1">
    <property type="nucleotide sequence ID" value="XM_026647503.1"/>
</dbReference>
<dbReference type="PANTHER" id="PTHR21557">
    <property type="entry name" value="CORDON-BLEU"/>
    <property type="match status" value="1"/>
</dbReference>
<dbReference type="AlphaFoldDB" id="A0A674KGT4"/>
<feature type="domain" description="Cordon-bleu ubiquitin-like" evidence="2">
    <location>
        <begin position="90"/>
        <end position="177"/>
    </location>
</feature>
<dbReference type="Pfam" id="PF09469">
    <property type="entry name" value="Cobl"/>
    <property type="match status" value="1"/>
</dbReference>
<feature type="compositionally biased region" description="Polar residues" evidence="1">
    <location>
        <begin position="1085"/>
        <end position="1101"/>
    </location>
</feature>
<feature type="compositionally biased region" description="Polar residues" evidence="1">
    <location>
        <begin position="316"/>
        <end position="326"/>
    </location>
</feature>
<feature type="compositionally biased region" description="Polar residues" evidence="1">
    <location>
        <begin position="1036"/>
        <end position="1045"/>
    </location>
</feature>
<reference evidence="3" key="2">
    <citation type="submission" date="2025-09" db="UniProtKB">
        <authorList>
            <consortium name="Ensembl"/>
        </authorList>
    </citation>
    <scope>IDENTIFICATION</scope>
</reference>
<dbReference type="CTD" id="22837"/>